<reference evidence="1" key="2">
    <citation type="submission" date="2020-09" db="EMBL/GenBank/DDBJ databases">
        <authorList>
            <person name="Sun Q."/>
            <person name="Ohkuma M."/>
        </authorList>
    </citation>
    <scope>NUCLEOTIDE SEQUENCE</scope>
    <source>
        <strain evidence="1">JCM 3172</strain>
    </source>
</reference>
<evidence type="ECO:0000313" key="2">
    <source>
        <dbReference type="Proteomes" id="UP000619486"/>
    </source>
</evidence>
<accession>A0A918H301</accession>
<dbReference type="Proteomes" id="UP000619486">
    <property type="component" value="Unassembled WGS sequence"/>
</dbReference>
<dbReference type="EMBL" id="BMQQ01000010">
    <property type="protein sequence ID" value="GGT34520.1"/>
    <property type="molecule type" value="Genomic_DNA"/>
</dbReference>
<organism evidence="1 2">
    <name type="scientific">Streptomyces purpureus</name>
    <dbReference type="NCBI Taxonomy" id="1951"/>
    <lineage>
        <taxon>Bacteria</taxon>
        <taxon>Bacillati</taxon>
        <taxon>Actinomycetota</taxon>
        <taxon>Actinomycetes</taxon>
        <taxon>Kitasatosporales</taxon>
        <taxon>Streptomycetaceae</taxon>
        <taxon>Streptomyces</taxon>
    </lineage>
</organism>
<protein>
    <submittedName>
        <fullName evidence="1">Uncharacterized protein</fullName>
    </submittedName>
</protein>
<dbReference type="AlphaFoldDB" id="A0A918H301"/>
<evidence type="ECO:0000313" key="1">
    <source>
        <dbReference type="EMBL" id="GGT34520.1"/>
    </source>
</evidence>
<proteinExistence type="predicted"/>
<gene>
    <name evidence="1" type="ORF">GCM10014713_30150</name>
</gene>
<comment type="caution">
    <text evidence="1">The sequence shown here is derived from an EMBL/GenBank/DDBJ whole genome shotgun (WGS) entry which is preliminary data.</text>
</comment>
<reference evidence="1" key="1">
    <citation type="journal article" date="2014" name="Int. J. Syst. Evol. Microbiol.">
        <title>Complete genome sequence of Corynebacterium casei LMG S-19264T (=DSM 44701T), isolated from a smear-ripened cheese.</title>
        <authorList>
            <consortium name="US DOE Joint Genome Institute (JGI-PGF)"/>
            <person name="Walter F."/>
            <person name="Albersmeier A."/>
            <person name="Kalinowski J."/>
            <person name="Ruckert C."/>
        </authorList>
    </citation>
    <scope>NUCLEOTIDE SEQUENCE</scope>
    <source>
        <strain evidence="1">JCM 3172</strain>
    </source>
</reference>
<keyword evidence="2" id="KW-1185">Reference proteome</keyword>
<sequence>MGDAACTGSRRGWVGYFPSQELKVFSVAPDHLPGPRDPVPTCLNGPPGPPPECPPVVDRRPDAELRRLSRHCPPVLNRQITPSNCCRSRSGYGPYSPIGTYVAATASASGMNEGAQAQFRETFLVPIRNGIAGAGKEAVEAGRGWDHAAGPLLVVLSPAA</sequence>
<name>A0A918H301_9ACTN</name>